<feature type="transmembrane region" description="Helical" evidence="7">
    <location>
        <begin position="263"/>
        <end position="291"/>
    </location>
</feature>
<dbReference type="KEGG" id="llu:AKJ09_08937"/>
<reference evidence="9 10" key="1">
    <citation type="submission" date="2015-08" db="EMBL/GenBank/DDBJ databases">
        <authorList>
            <person name="Babu N.S."/>
            <person name="Beckwith C.J."/>
            <person name="Beseler K.G."/>
            <person name="Brison A."/>
            <person name="Carone J.V."/>
            <person name="Caskin T.P."/>
            <person name="Diamond M."/>
            <person name="Durham M.E."/>
            <person name="Foxe J.M."/>
            <person name="Go M."/>
            <person name="Henderson B.A."/>
            <person name="Jones I.B."/>
            <person name="McGettigan J.A."/>
            <person name="Micheletti S.J."/>
            <person name="Nasrallah M.E."/>
            <person name="Ortiz D."/>
            <person name="Piller C.R."/>
            <person name="Privatt S.R."/>
            <person name="Schneider S.L."/>
            <person name="Sharp S."/>
            <person name="Smith T.C."/>
            <person name="Stanton J.D."/>
            <person name="Ullery H.E."/>
            <person name="Wilson R.J."/>
            <person name="Serrano M.G."/>
            <person name="Buck G."/>
            <person name="Lee V."/>
            <person name="Wang Y."/>
            <person name="Carvalho R."/>
            <person name="Voegtly L."/>
            <person name="Shi R."/>
            <person name="Duckworth R."/>
            <person name="Johnson A."/>
            <person name="Loviza R."/>
            <person name="Walstead R."/>
            <person name="Shah Z."/>
            <person name="Kiflezghi M."/>
            <person name="Wade K."/>
            <person name="Ball S.L."/>
            <person name="Bradley K.W."/>
            <person name="Asai D.J."/>
            <person name="Bowman C.A."/>
            <person name="Russell D.A."/>
            <person name="Pope W.H."/>
            <person name="Jacobs-Sera D."/>
            <person name="Hendrix R.W."/>
            <person name="Hatfull G.F."/>
        </authorList>
    </citation>
    <scope>NUCLEOTIDE SEQUENCE [LARGE SCALE GENOMIC DNA]</scope>
    <source>
        <strain evidence="9 10">DSM 27648</strain>
    </source>
</reference>
<proteinExistence type="predicted"/>
<evidence type="ECO:0000256" key="3">
    <source>
        <dbReference type="ARBA" id="ARBA00022475"/>
    </source>
</evidence>
<keyword evidence="10" id="KW-1185">Reference proteome</keyword>
<evidence type="ECO:0000313" key="9">
    <source>
        <dbReference type="EMBL" id="AKV02274.1"/>
    </source>
</evidence>
<evidence type="ECO:0000256" key="2">
    <source>
        <dbReference type="ARBA" id="ARBA00022448"/>
    </source>
</evidence>
<feature type="transmembrane region" description="Helical" evidence="7">
    <location>
        <begin position="223"/>
        <end position="251"/>
    </location>
</feature>
<sequence>MLRGLIVFGITYLLVATRRLKFVRLDRPAGSIIGAVLAVVLGAVTPEEASKAVDHTTIILLFAVMGMGAFLSLDGFFERAGQALVARMRTRRRLVAAVLWGAGLLAAVVTNDAVCVLAAPLVVGWIERYKLPRLPLLAALTTGANTGSVATLVGNPQNMLCGSLGHLHFAQFLVRMVPVALLALVINHAVLIVLFRRDLDGELPPEPIPERVFTLRSAVTMTVILATVVVYTLGGSLSFTALAGLAVLLLVHREDPALVWQRIDWSVLLFFGGLFVAVDALARSGAASWAFAHFPLLGHDGAGTFTGWLRATVIFLVGSNVVTNVPFILIVKPEMAGLPDPTLGWQLLAMASTFAGNLTLLGSVANVIVAEKAEPVGGMHFREYLKFGLPVGALTTLAGACWLVLTR</sequence>
<keyword evidence="5 7" id="KW-1133">Transmembrane helix</keyword>
<evidence type="ECO:0000256" key="4">
    <source>
        <dbReference type="ARBA" id="ARBA00022692"/>
    </source>
</evidence>
<feature type="transmembrane region" description="Helical" evidence="7">
    <location>
        <begin position="29"/>
        <end position="46"/>
    </location>
</feature>
<dbReference type="RefSeq" id="WP_169928265.1">
    <property type="nucleotide sequence ID" value="NZ_CP012333.1"/>
</dbReference>
<feature type="transmembrane region" description="Helical" evidence="7">
    <location>
        <begin position="343"/>
        <end position="364"/>
    </location>
</feature>
<gene>
    <name evidence="9" type="ORF">AKJ09_08937</name>
</gene>
<name>A0A0K1Q965_9BACT</name>
<feature type="transmembrane region" description="Helical" evidence="7">
    <location>
        <begin position="311"/>
        <end position="331"/>
    </location>
</feature>
<dbReference type="PANTHER" id="PTHR43302">
    <property type="entry name" value="TRANSPORTER ARSB-RELATED"/>
    <property type="match status" value="1"/>
</dbReference>
<evidence type="ECO:0000313" key="10">
    <source>
        <dbReference type="Proteomes" id="UP000064967"/>
    </source>
</evidence>
<evidence type="ECO:0000259" key="8">
    <source>
        <dbReference type="Pfam" id="PF03600"/>
    </source>
</evidence>
<comment type="subcellular location">
    <subcellularLocation>
        <location evidence="1">Cell membrane</location>
        <topology evidence="1">Multi-pass membrane protein</topology>
    </subcellularLocation>
</comment>
<dbReference type="InterPro" id="IPR004680">
    <property type="entry name" value="Cit_transptr-like_dom"/>
</dbReference>
<keyword evidence="2" id="KW-0813">Transport</keyword>
<dbReference type="Proteomes" id="UP000064967">
    <property type="component" value="Chromosome"/>
</dbReference>
<evidence type="ECO:0000256" key="5">
    <source>
        <dbReference type="ARBA" id="ARBA00022989"/>
    </source>
</evidence>
<feature type="domain" description="Citrate transporter-like" evidence="8">
    <location>
        <begin position="12"/>
        <end position="355"/>
    </location>
</feature>
<accession>A0A0K1Q965</accession>
<feature type="transmembrane region" description="Helical" evidence="7">
    <location>
        <begin position="97"/>
        <end position="126"/>
    </location>
</feature>
<feature type="transmembrane region" description="Helical" evidence="7">
    <location>
        <begin position="384"/>
        <end position="405"/>
    </location>
</feature>
<feature type="transmembrane region" description="Helical" evidence="7">
    <location>
        <begin position="58"/>
        <end position="77"/>
    </location>
</feature>
<dbReference type="PANTHER" id="PTHR43302:SF5">
    <property type="entry name" value="TRANSPORTER ARSB-RELATED"/>
    <property type="match status" value="1"/>
</dbReference>
<evidence type="ECO:0000256" key="1">
    <source>
        <dbReference type="ARBA" id="ARBA00004651"/>
    </source>
</evidence>
<keyword evidence="4 7" id="KW-0812">Transmembrane</keyword>
<keyword evidence="6 7" id="KW-0472">Membrane</keyword>
<evidence type="ECO:0000256" key="7">
    <source>
        <dbReference type="SAM" id="Phobius"/>
    </source>
</evidence>
<dbReference type="AlphaFoldDB" id="A0A0K1Q965"/>
<dbReference type="Pfam" id="PF03600">
    <property type="entry name" value="CitMHS"/>
    <property type="match status" value="1"/>
</dbReference>
<protein>
    <submittedName>
        <fullName evidence="9">Arsenic efflux pump protein</fullName>
    </submittedName>
</protein>
<dbReference type="STRING" id="1391654.AKJ09_08937"/>
<evidence type="ECO:0000256" key="6">
    <source>
        <dbReference type="ARBA" id="ARBA00023136"/>
    </source>
</evidence>
<organism evidence="9 10">
    <name type="scientific">Labilithrix luteola</name>
    <dbReference type="NCBI Taxonomy" id="1391654"/>
    <lineage>
        <taxon>Bacteria</taxon>
        <taxon>Pseudomonadati</taxon>
        <taxon>Myxococcota</taxon>
        <taxon>Polyangia</taxon>
        <taxon>Polyangiales</taxon>
        <taxon>Labilitrichaceae</taxon>
        <taxon>Labilithrix</taxon>
    </lineage>
</organism>
<dbReference type="EMBL" id="CP012333">
    <property type="protein sequence ID" value="AKV02274.1"/>
    <property type="molecule type" value="Genomic_DNA"/>
</dbReference>
<feature type="transmembrane region" description="Helical" evidence="7">
    <location>
        <begin position="172"/>
        <end position="195"/>
    </location>
</feature>
<dbReference type="GO" id="GO:0055085">
    <property type="term" value="P:transmembrane transport"/>
    <property type="evidence" value="ECO:0007669"/>
    <property type="project" value="InterPro"/>
</dbReference>
<keyword evidence="3" id="KW-1003">Cell membrane</keyword>
<dbReference type="GO" id="GO:0005886">
    <property type="term" value="C:plasma membrane"/>
    <property type="evidence" value="ECO:0007669"/>
    <property type="project" value="UniProtKB-SubCell"/>
</dbReference>